<organism evidence="3">
    <name type="scientific">Streptomyces sp. SID7958</name>
    <dbReference type="NCBI Taxonomy" id="2706093"/>
    <lineage>
        <taxon>Bacteria</taxon>
        <taxon>Bacillati</taxon>
        <taxon>Actinomycetota</taxon>
        <taxon>Actinomycetes</taxon>
        <taxon>Kitasatosporales</taxon>
        <taxon>Streptomycetaceae</taxon>
        <taxon>Streptomyces</taxon>
    </lineage>
</organism>
<dbReference type="RefSeq" id="WP_164337846.1">
    <property type="nucleotide sequence ID" value="NZ_JAAGMU010001326.1"/>
</dbReference>
<evidence type="ECO:0000259" key="2">
    <source>
        <dbReference type="Pfam" id="PF00582"/>
    </source>
</evidence>
<feature type="domain" description="UspA" evidence="2">
    <location>
        <begin position="9"/>
        <end position="61"/>
    </location>
</feature>
<evidence type="ECO:0000256" key="1">
    <source>
        <dbReference type="ARBA" id="ARBA00008791"/>
    </source>
</evidence>
<sequence>GVAVDLRLERGRVRHTLLAATRGAQLVVAGARGHGGFAGMLLGSVSQALLHHADCPVTVVRGKD</sequence>
<dbReference type="Gene3D" id="3.40.50.620">
    <property type="entry name" value="HUPs"/>
    <property type="match status" value="1"/>
</dbReference>
<evidence type="ECO:0000313" key="3">
    <source>
        <dbReference type="EMBL" id="NEC82645.1"/>
    </source>
</evidence>
<proteinExistence type="inferred from homology"/>
<dbReference type="PRINTS" id="PR01438">
    <property type="entry name" value="UNVRSLSTRESS"/>
</dbReference>
<comment type="caution">
    <text evidence="3">The sequence shown here is derived from an EMBL/GenBank/DDBJ whole genome shotgun (WGS) entry which is preliminary data.</text>
</comment>
<dbReference type="InterPro" id="IPR014729">
    <property type="entry name" value="Rossmann-like_a/b/a_fold"/>
</dbReference>
<accession>A0A6G3U8H9</accession>
<name>A0A6G3U8H9_9ACTN</name>
<feature type="non-terminal residue" evidence="3">
    <location>
        <position position="1"/>
    </location>
</feature>
<dbReference type="PANTHER" id="PTHR46268:SF6">
    <property type="entry name" value="UNIVERSAL STRESS PROTEIN UP12"/>
    <property type="match status" value="1"/>
</dbReference>
<dbReference type="InterPro" id="IPR006015">
    <property type="entry name" value="Universal_stress_UspA"/>
</dbReference>
<dbReference type="SUPFAM" id="SSF52402">
    <property type="entry name" value="Adenine nucleotide alpha hydrolases-like"/>
    <property type="match status" value="1"/>
</dbReference>
<gene>
    <name evidence="3" type="ORF">G3I38_26265</name>
</gene>
<protein>
    <submittedName>
        <fullName evidence="3">Universal stress protein</fullName>
    </submittedName>
</protein>
<reference evidence="3" key="1">
    <citation type="submission" date="2020-01" db="EMBL/GenBank/DDBJ databases">
        <title>Insect and environment-associated Actinomycetes.</title>
        <authorList>
            <person name="Currrie C."/>
            <person name="Chevrette M."/>
            <person name="Carlson C."/>
            <person name="Stubbendieck R."/>
            <person name="Wendt-Pienkowski E."/>
        </authorList>
    </citation>
    <scope>NUCLEOTIDE SEQUENCE</scope>
    <source>
        <strain evidence="3">SID7958</strain>
    </source>
</reference>
<dbReference type="InterPro" id="IPR006016">
    <property type="entry name" value="UspA"/>
</dbReference>
<dbReference type="Pfam" id="PF00582">
    <property type="entry name" value="Usp"/>
    <property type="match status" value="1"/>
</dbReference>
<dbReference type="AlphaFoldDB" id="A0A6G3U8H9"/>
<dbReference type="EMBL" id="JAAGMU010001326">
    <property type="protein sequence ID" value="NEC82645.1"/>
    <property type="molecule type" value="Genomic_DNA"/>
</dbReference>
<comment type="similarity">
    <text evidence="1">Belongs to the universal stress protein A family.</text>
</comment>
<dbReference type="PANTHER" id="PTHR46268">
    <property type="entry name" value="STRESS RESPONSE PROTEIN NHAX"/>
    <property type="match status" value="1"/>
</dbReference>